<dbReference type="Proteomes" id="UP000029121">
    <property type="component" value="Unassembled WGS sequence"/>
</dbReference>
<accession>R0GM44</accession>
<evidence type="ECO:0000313" key="1">
    <source>
        <dbReference type="EMBL" id="EOA12273.1"/>
    </source>
</evidence>
<proteinExistence type="predicted"/>
<dbReference type="STRING" id="81985.R0GM44"/>
<keyword evidence="2" id="KW-1185">Reference proteome</keyword>
<gene>
    <name evidence="1" type="ORF">CARUB_v100079920mg</name>
</gene>
<protein>
    <submittedName>
        <fullName evidence="1">Uncharacterized protein</fullName>
    </submittedName>
</protein>
<reference evidence="2" key="1">
    <citation type="journal article" date="2013" name="Nat. Genet.">
        <title>The Capsella rubella genome and the genomic consequences of rapid mating system evolution.</title>
        <authorList>
            <person name="Slotte T."/>
            <person name="Hazzouri K.M."/>
            <person name="Agren J.A."/>
            <person name="Koenig D."/>
            <person name="Maumus F."/>
            <person name="Guo Y.L."/>
            <person name="Steige K."/>
            <person name="Platts A.E."/>
            <person name="Escobar J.S."/>
            <person name="Newman L.K."/>
            <person name="Wang W."/>
            <person name="Mandakova T."/>
            <person name="Vello E."/>
            <person name="Smith L.M."/>
            <person name="Henz S.R."/>
            <person name="Steffen J."/>
            <person name="Takuno S."/>
            <person name="Brandvain Y."/>
            <person name="Coop G."/>
            <person name="Andolfatto P."/>
            <person name="Hu T.T."/>
            <person name="Blanchette M."/>
            <person name="Clark R.M."/>
            <person name="Quesneville H."/>
            <person name="Nordborg M."/>
            <person name="Gaut B.S."/>
            <person name="Lysak M.A."/>
            <person name="Jenkins J."/>
            <person name="Grimwood J."/>
            <person name="Chapman J."/>
            <person name="Prochnik S."/>
            <person name="Shu S."/>
            <person name="Rokhsar D."/>
            <person name="Schmutz J."/>
            <person name="Weigel D."/>
            <person name="Wright S.I."/>
        </authorList>
    </citation>
    <scope>NUCLEOTIDE SEQUENCE [LARGE SCALE GENOMIC DNA]</scope>
    <source>
        <strain evidence="2">cv. Monte Gargano</strain>
    </source>
</reference>
<feature type="non-terminal residue" evidence="1">
    <location>
        <position position="1"/>
    </location>
</feature>
<sequence>GIEKVKTDKNDRPYQDVKIVNVTVPKS</sequence>
<evidence type="ECO:0000313" key="2">
    <source>
        <dbReference type="Proteomes" id="UP000029121"/>
    </source>
</evidence>
<name>R0GM44_9BRAS</name>
<dbReference type="EMBL" id="KB870819">
    <property type="protein sequence ID" value="EOA12273.1"/>
    <property type="molecule type" value="Genomic_DNA"/>
</dbReference>
<organism evidence="1 2">
    <name type="scientific">Capsella rubella</name>
    <dbReference type="NCBI Taxonomy" id="81985"/>
    <lineage>
        <taxon>Eukaryota</taxon>
        <taxon>Viridiplantae</taxon>
        <taxon>Streptophyta</taxon>
        <taxon>Embryophyta</taxon>
        <taxon>Tracheophyta</taxon>
        <taxon>Spermatophyta</taxon>
        <taxon>Magnoliopsida</taxon>
        <taxon>eudicotyledons</taxon>
        <taxon>Gunneridae</taxon>
        <taxon>Pentapetalae</taxon>
        <taxon>rosids</taxon>
        <taxon>malvids</taxon>
        <taxon>Brassicales</taxon>
        <taxon>Brassicaceae</taxon>
        <taxon>Camelineae</taxon>
        <taxon>Capsella</taxon>
    </lineage>
</organism>
<dbReference type="AlphaFoldDB" id="R0GM44"/>